<protein>
    <submittedName>
        <fullName evidence="2">Uncharacterized protein</fullName>
    </submittedName>
</protein>
<keyword evidence="3" id="KW-1185">Reference proteome</keyword>
<evidence type="ECO:0000313" key="2">
    <source>
        <dbReference type="EMBL" id="KAK6634104.1"/>
    </source>
</evidence>
<evidence type="ECO:0000313" key="3">
    <source>
        <dbReference type="Proteomes" id="UP001359485"/>
    </source>
</evidence>
<comment type="caution">
    <text evidence="2">The sequence shown here is derived from an EMBL/GenBank/DDBJ whole genome shotgun (WGS) entry which is preliminary data.</text>
</comment>
<dbReference type="EMBL" id="JAWJWF010000004">
    <property type="protein sequence ID" value="KAK6634104.1"/>
    <property type="molecule type" value="Genomic_DNA"/>
</dbReference>
<feature type="compositionally biased region" description="Basic and acidic residues" evidence="1">
    <location>
        <begin position="119"/>
        <end position="144"/>
    </location>
</feature>
<dbReference type="Proteomes" id="UP001359485">
    <property type="component" value="Unassembled WGS sequence"/>
</dbReference>
<accession>A0ABR1B3L3</accession>
<evidence type="ECO:0000256" key="1">
    <source>
        <dbReference type="SAM" id="MobiDB-lite"/>
    </source>
</evidence>
<sequence>MFMWRKETESSTLCGGPTATATTTKDVASCGSFINRDSWLVVKPTNRLPKRKKRKGVVCFRPDVSAGTKGFVVRSVDISREKDAAVHRCECGAEESSMNGRYRESQVGGMQVMAGPNSGKERLQSEAEKSKLDFQEVDRTESEAKSNLSFK</sequence>
<organism evidence="2 3">
    <name type="scientific">Polyplax serrata</name>
    <name type="common">Common mouse louse</name>
    <dbReference type="NCBI Taxonomy" id="468196"/>
    <lineage>
        <taxon>Eukaryota</taxon>
        <taxon>Metazoa</taxon>
        <taxon>Ecdysozoa</taxon>
        <taxon>Arthropoda</taxon>
        <taxon>Hexapoda</taxon>
        <taxon>Insecta</taxon>
        <taxon>Pterygota</taxon>
        <taxon>Neoptera</taxon>
        <taxon>Paraneoptera</taxon>
        <taxon>Psocodea</taxon>
        <taxon>Troctomorpha</taxon>
        <taxon>Phthiraptera</taxon>
        <taxon>Anoplura</taxon>
        <taxon>Polyplacidae</taxon>
        <taxon>Polyplax</taxon>
    </lineage>
</organism>
<feature type="region of interest" description="Disordered" evidence="1">
    <location>
        <begin position="100"/>
        <end position="151"/>
    </location>
</feature>
<proteinExistence type="predicted"/>
<name>A0ABR1B3L3_POLSC</name>
<gene>
    <name evidence="2" type="ORF">RUM44_004712</name>
</gene>
<reference evidence="2 3" key="1">
    <citation type="submission" date="2023-09" db="EMBL/GenBank/DDBJ databases">
        <title>Genomes of two closely related lineages of the louse Polyplax serrata with different host specificities.</title>
        <authorList>
            <person name="Martinu J."/>
            <person name="Tarabai H."/>
            <person name="Stefka J."/>
            <person name="Hypsa V."/>
        </authorList>
    </citation>
    <scope>NUCLEOTIDE SEQUENCE [LARGE SCALE GENOMIC DNA]</scope>
    <source>
        <strain evidence="2">98ZLc_SE</strain>
    </source>
</reference>